<evidence type="ECO:0000313" key="5">
    <source>
        <dbReference type="Proteomes" id="UP000052237"/>
    </source>
</evidence>
<feature type="repeat" description="ANK" evidence="3">
    <location>
        <begin position="303"/>
        <end position="335"/>
    </location>
</feature>
<keyword evidence="2 3" id="KW-0040">ANK repeat</keyword>
<dbReference type="PANTHER" id="PTHR24198">
    <property type="entry name" value="ANKYRIN REPEAT AND PROTEIN KINASE DOMAIN-CONTAINING PROTEIN"/>
    <property type="match status" value="1"/>
</dbReference>
<dbReference type="PANTHER" id="PTHR24198:SF165">
    <property type="entry name" value="ANKYRIN REPEAT-CONTAINING PROTEIN-RELATED"/>
    <property type="match status" value="1"/>
</dbReference>
<dbReference type="AlphaFoldDB" id="A0A0S4R5Z4"/>
<dbReference type="InterPro" id="IPR036770">
    <property type="entry name" value="Ankyrin_rpt-contain_sf"/>
</dbReference>
<keyword evidence="5" id="KW-1185">Reference proteome</keyword>
<evidence type="ECO:0000256" key="2">
    <source>
        <dbReference type="ARBA" id="ARBA00023043"/>
    </source>
</evidence>
<evidence type="ECO:0000256" key="3">
    <source>
        <dbReference type="PROSITE-ProRule" id="PRU00023"/>
    </source>
</evidence>
<dbReference type="EMBL" id="FAVB01000001">
    <property type="protein sequence ID" value="CUU68771.1"/>
    <property type="molecule type" value="Genomic_DNA"/>
</dbReference>
<proteinExistence type="predicted"/>
<sequence>MRIALFITFFCFCLANGVDFTDRIYKLSNQIRGDEKNCFTNAGFYSTKTKEIITLGLSDPKEYAKMLPQKDEYERLVDESKEYFRFWAVKSISNFILFNEFNKEFISVVPKLNKYYQSEFALDEPSAIFFATHIANEFLFLSVGDYYKAYKLTKLENMMLNEKLDINEFINELYLQKPNKHELTNLLYIALLKNQDKVLFSTLINMGAMINSGDESAIFFALKNRKNVEFLLKNGADVNYENSFGKTPLFYAIDFKDNDLIKFLVKNGANVNKKYISNTQKDAIASGIKNIPFFQNLCALEHTSRTVFMHAAFHSTPEILNFLIKNGADIQAKDDLGYNALDYALIAKNSANIEFLSTAGLKSNLGEIK</sequence>
<reference evidence="4 5" key="1">
    <citation type="submission" date="2015-11" db="EMBL/GenBank/DDBJ databases">
        <authorList>
            <consortium name="Pathogen Informatics"/>
        </authorList>
    </citation>
    <scope>NUCLEOTIDE SEQUENCE [LARGE SCALE GENOMIC DNA]</scope>
    <source>
        <strain evidence="4 5">006A-0059</strain>
    </source>
</reference>
<keyword evidence="1" id="KW-0677">Repeat</keyword>
<dbReference type="RefSeq" id="WP_059434872.1">
    <property type="nucleotide sequence ID" value="NZ_FAVB01000001.1"/>
</dbReference>
<feature type="repeat" description="ANK" evidence="3">
    <location>
        <begin position="244"/>
        <end position="276"/>
    </location>
</feature>
<protein>
    <submittedName>
        <fullName evidence="4">Ankyrin repeat-containing protein</fullName>
    </submittedName>
</protein>
<dbReference type="Gene3D" id="1.25.40.20">
    <property type="entry name" value="Ankyrin repeat-containing domain"/>
    <property type="match status" value="1"/>
</dbReference>
<dbReference type="SUPFAM" id="SSF48403">
    <property type="entry name" value="Ankyrin repeat"/>
    <property type="match status" value="1"/>
</dbReference>
<evidence type="ECO:0000313" key="4">
    <source>
        <dbReference type="EMBL" id="CUU68771.1"/>
    </source>
</evidence>
<dbReference type="InterPro" id="IPR002110">
    <property type="entry name" value="Ankyrin_rpt"/>
</dbReference>
<gene>
    <name evidence="4" type="ORF">ERS686654_00109</name>
</gene>
<accession>A0A0S4R5Z4</accession>
<dbReference type="PROSITE" id="PS50297">
    <property type="entry name" value="ANK_REP_REGION"/>
    <property type="match status" value="2"/>
</dbReference>
<dbReference type="Pfam" id="PF12796">
    <property type="entry name" value="Ank_2"/>
    <property type="match status" value="1"/>
</dbReference>
<evidence type="ECO:0000256" key="1">
    <source>
        <dbReference type="ARBA" id="ARBA00022737"/>
    </source>
</evidence>
<dbReference type="PROSITE" id="PS50088">
    <property type="entry name" value="ANK_REPEAT"/>
    <property type="match status" value="2"/>
</dbReference>
<comment type="caution">
    <text evidence="4">The sequence shown here is derived from an EMBL/GenBank/DDBJ whole genome shotgun (WGS) entry which is preliminary data.</text>
</comment>
<dbReference type="Proteomes" id="UP000052237">
    <property type="component" value="Unassembled WGS sequence"/>
</dbReference>
<organism evidence="4 5">
    <name type="scientific">Campylobacter hyointestinalis subsp. hyointestinalis</name>
    <dbReference type="NCBI Taxonomy" id="91352"/>
    <lineage>
        <taxon>Bacteria</taxon>
        <taxon>Pseudomonadati</taxon>
        <taxon>Campylobacterota</taxon>
        <taxon>Epsilonproteobacteria</taxon>
        <taxon>Campylobacterales</taxon>
        <taxon>Campylobacteraceae</taxon>
        <taxon>Campylobacter</taxon>
    </lineage>
</organism>
<dbReference type="SMART" id="SM00248">
    <property type="entry name" value="ANK"/>
    <property type="match status" value="5"/>
</dbReference>
<name>A0A0S4R5Z4_CAMHY</name>